<comment type="caution">
    <text evidence="2">The sequence shown here is derived from an EMBL/GenBank/DDBJ whole genome shotgun (WGS) entry which is preliminary data.</text>
</comment>
<dbReference type="GO" id="GO:0016811">
    <property type="term" value="F:hydrolase activity, acting on carbon-nitrogen (but not peptide) bonds, in linear amides"/>
    <property type="evidence" value="ECO:0007669"/>
    <property type="project" value="InterPro"/>
</dbReference>
<dbReference type="InterPro" id="IPR011059">
    <property type="entry name" value="Metal-dep_hydrolase_composite"/>
</dbReference>
<dbReference type="SUPFAM" id="SSF51556">
    <property type="entry name" value="Metallo-dependent hydrolases"/>
    <property type="match status" value="1"/>
</dbReference>
<dbReference type="Pfam" id="PF07969">
    <property type="entry name" value="Amidohydro_3"/>
    <property type="match status" value="1"/>
</dbReference>
<dbReference type="GO" id="GO:0005829">
    <property type="term" value="C:cytosol"/>
    <property type="evidence" value="ECO:0007669"/>
    <property type="project" value="TreeGrafter"/>
</dbReference>
<dbReference type="Gene3D" id="3.20.20.140">
    <property type="entry name" value="Metal-dependent hydrolases"/>
    <property type="match status" value="1"/>
</dbReference>
<gene>
    <name evidence="2" type="ORF">Airi01_021710</name>
</gene>
<evidence type="ECO:0000313" key="3">
    <source>
        <dbReference type="Proteomes" id="UP001165135"/>
    </source>
</evidence>
<name>A0A9W6RE31_9ACTN</name>
<dbReference type="Gene3D" id="2.30.40.10">
    <property type="entry name" value="Urease, subunit C, domain 1"/>
    <property type="match status" value="1"/>
</dbReference>
<proteinExistence type="predicted"/>
<dbReference type="InterPro" id="IPR050378">
    <property type="entry name" value="Metallo-dep_Hydrolases_sf"/>
</dbReference>
<sequence length="516" mass="55414">MAILIRRGRVVDPDSGTDAVLDLLIDEERVISAAPRIAPPNGATVIDAAGLVVLPGFVDMHTHSDFTLQDDPAAEARLHQGITTDVTGNCGFSPFPLPAGCIGFGSFFNSRITHGWPDLDSYAAHLRRQRPTVNIAPLVGLGAVREHVLGPAPRPPDAAEAAAMRRLVEQALEQGAFGVSSGLVYTPGRYADAAEIRDVLAPVARAGRLYATHLRDERDGLVDSVAEAISTAEAAGVALQVSHHKALGRANWGRTRQTLSMIDEANRRGVSDVAVDYYPYTSGSTGVSSLLPDGSLDGGWTTLRERADESAERLRLLRHLESSAQFRPDEIIIGRSRTWPEASGRALQDLAGTDGRTEVEALLKLILDEGERLTMIVPAASEDDLAGVSAHPTAMHGSDGWLMTAARARYEHPRNLFSTIRVLAPALLGRTSIIQAVRRLATAPARRLSLTDRGALRPGSYADVVIADPARAARQPDNESAHSYPDLMRWVFVNGQAVIEDAKPTGRRPGQVLRAS</sequence>
<dbReference type="AlphaFoldDB" id="A0A9W6RE31"/>
<dbReference type="InterPro" id="IPR032466">
    <property type="entry name" value="Metal_Hydrolase"/>
</dbReference>
<protein>
    <submittedName>
        <fullName evidence="2">Aminoacylase</fullName>
    </submittedName>
</protein>
<reference evidence="2" key="1">
    <citation type="submission" date="2023-03" db="EMBL/GenBank/DDBJ databases">
        <title>Actinoallomurus iriomotensis NBRC 103681.</title>
        <authorList>
            <person name="Ichikawa N."/>
            <person name="Sato H."/>
            <person name="Tonouchi N."/>
        </authorList>
    </citation>
    <scope>NUCLEOTIDE SEQUENCE</scope>
    <source>
        <strain evidence="2">NBRC 103681</strain>
    </source>
</reference>
<feature type="domain" description="Amidohydrolase 3" evidence="1">
    <location>
        <begin position="45"/>
        <end position="498"/>
    </location>
</feature>
<dbReference type="Proteomes" id="UP001165135">
    <property type="component" value="Unassembled WGS sequence"/>
</dbReference>
<dbReference type="RefSeq" id="WP_285619511.1">
    <property type="nucleotide sequence ID" value="NZ_BSTJ01000002.1"/>
</dbReference>
<evidence type="ECO:0000259" key="1">
    <source>
        <dbReference type="Pfam" id="PF07969"/>
    </source>
</evidence>
<dbReference type="EMBL" id="BSTJ01000002">
    <property type="protein sequence ID" value="GLY73904.1"/>
    <property type="molecule type" value="Genomic_DNA"/>
</dbReference>
<dbReference type="InterPro" id="IPR013108">
    <property type="entry name" value="Amidohydro_3"/>
</dbReference>
<dbReference type="GO" id="GO:0016812">
    <property type="term" value="F:hydrolase activity, acting on carbon-nitrogen (but not peptide) bonds, in cyclic amides"/>
    <property type="evidence" value="ECO:0007669"/>
    <property type="project" value="TreeGrafter"/>
</dbReference>
<dbReference type="Gene3D" id="3.30.1490.130">
    <property type="entry name" value="D-aminoacylase. Domain 3"/>
    <property type="match status" value="1"/>
</dbReference>
<organism evidence="2 3">
    <name type="scientific">Actinoallomurus iriomotensis</name>
    <dbReference type="NCBI Taxonomy" id="478107"/>
    <lineage>
        <taxon>Bacteria</taxon>
        <taxon>Bacillati</taxon>
        <taxon>Actinomycetota</taxon>
        <taxon>Actinomycetes</taxon>
        <taxon>Streptosporangiales</taxon>
        <taxon>Thermomonosporaceae</taxon>
        <taxon>Actinoallomurus</taxon>
    </lineage>
</organism>
<dbReference type="PANTHER" id="PTHR11647">
    <property type="entry name" value="HYDRANTOINASE/DIHYDROPYRIMIDINASE FAMILY MEMBER"/>
    <property type="match status" value="1"/>
</dbReference>
<dbReference type="InterPro" id="IPR023100">
    <property type="entry name" value="D-aminoacylase_insert_dom_sf"/>
</dbReference>
<dbReference type="SUPFAM" id="SSF51338">
    <property type="entry name" value="Composite domain of metallo-dependent hydrolases"/>
    <property type="match status" value="1"/>
</dbReference>
<dbReference type="PANTHER" id="PTHR11647:SF1">
    <property type="entry name" value="COLLAPSIN RESPONSE MEDIATOR PROTEIN"/>
    <property type="match status" value="1"/>
</dbReference>
<evidence type="ECO:0000313" key="2">
    <source>
        <dbReference type="EMBL" id="GLY73904.1"/>
    </source>
</evidence>
<accession>A0A9W6RE31</accession>